<comment type="caution">
    <text evidence="3">The sequence shown here is derived from an EMBL/GenBank/DDBJ whole genome shotgun (WGS) entry which is preliminary data.</text>
</comment>
<dbReference type="Gene3D" id="3.40.525.10">
    <property type="entry name" value="CRAL-TRIO lipid binding domain"/>
    <property type="match status" value="1"/>
</dbReference>
<dbReference type="PROSITE" id="PS50191">
    <property type="entry name" value="CRAL_TRIO"/>
    <property type="match status" value="1"/>
</dbReference>
<dbReference type="InterPro" id="IPR036865">
    <property type="entry name" value="CRAL-TRIO_dom_sf"/>
</dbReference>
<reference evidence="3" key="1">
    <citation type="submission" date="2023-08" db="EMBL/GenBank/DDBJ databases">
        <authorList>
            <person name="Audoor S."/>
            <person name="Bilcke G."/>
        </authorList>
    </citation>
    <scope>NUCLEOTIDE SEQUENCE</scope>
</reference>
<feature type="domain" description="CRAL-TRIO" evidence="2">
    <location>
        <begin position="182"/>
        <end position="383"/>
    </location>
</feature>
<accession>A0AAD2CE15</accession>
<name>A0AAD2CE15_9STRA</name>
<dbReference type="Proteomes" id="UP001295423">
    <property type="component" value="Unassembled WGS sequence"/>
</dbReference>
<evidence type="ECO:0000259" key="2">
    <source>
        <dbReference type="PROSITE" id="PS50191"/>
    </source>
</evidence>
<proteinExistence type="predicted"/>
<gene>
    <name evidence="3" type="ORF">CYCCA115_LOCUS1302</name>
</gene>
<dbReference type="AlphaFoldDB" id="A0AAD2CE15"/>
<protein>
    <recommendedName>
        <fullName evidence="2">CRAL-TRIO domain-containing protein</fullName>
    </recommendedName>
</protein>
<dbReference type="InterPro" id="IPR001251">
    <property type="entry name" value="CRAL-TRIO_dom"/>
</dbReference>
<organism evidence="3 4">
    <name type="scientific">Cylindrotheca closterium</name>
    <dbReference type="NCBI Taxonomy" id="2856"/>
    <lineage>
        <taxon>Eukaryota</taxon>
        <taxon>Sar</taxon>
        <taxon>Stramenopiles</taxon>
        <taxon>Ochrophyta</taxon>
        <taxon>Bacillariophyta</taxon>
        <taxon>Bacillariophyceae</taxon>
        <taxon>Bacillariophycidae</taxon>
        <taxon>Bacillariales</taxon>
        <taxon>Bacillariaceae</taxon>
        <taxon>Cylindrotheca</taxon>
    </lineage>
</organism>
<evidence type="ECO:0000313" key="3">
    <source>
        <dbReference type="EMBL" id="CAJ1927374.1"/>
    </source>
</evidence>
<dbReference type="SUPFAM" id="SSF52087">
    <property type="entry name" value="CRAL/TRIO domain"/>
    <property type="match status" value="1"/>
</dbReference>
<feature type="region of interest" description="Disordered" evidence="1">
    <location>
        <begin position="1"/>
        <end position="22"/>
    </location>
</feature>
<evidence type="ECO:0000256" key="1">
    <source>
        <dbReference type="SAM" id="MobiDB-lite"/>
    </source>
</evidence>
<evidence type="ECO:0000313" key="4">
    <source>
        <dbReference type="Proteomes" id="UP001295423"/>
    </source>
</evidence>
<keyword evidence="4" id="KW-1185">Reference proteome</keyword>
<dbReference type="EMBL" id="CAKOGP040000014">
    <property type="protein sequence ID" value="CAJ1927374.1"/>
    <property type="molecule type" value="Genomic_DNA"/>
</dbReference>
<sequence length="422" mass="47629">MGNACFSHCQRPHQHAGTTKEQGAFVSIGSSSTTASETGESYNNIRDGLSADDAAYHDEDLFYDSDAYVWFDAFENFPDEGEASFSLSIPALKMVRTRLKDSFPNDRNFLNDDYIRSMACQAYAKDRNPRRAIETTIEVLSNIMEWRDVQNVSELPHLVSMAAASQAQLQRWKVSQSQLKRAQNLVKFLNTGSVYWHGMTKDGRPILWVRAHRFLLPAAKILLLVQEDENLVDEAQRMALLLLADLGIQHGMPDGISNVCVICHAESLSAPTPNDANKFAAAAAAAATASRSGPILELLTKGYPNRIHQVWITTPVSSTSTMDEWIQMQSPLLPDELAESLIICDDDDDDEEEECQERLAEEVLLNGWEDLPAFLGGPNQDHDHFYPDSSSREGSFLEFDFYGMKERLMEQRMEYEERMRRE</sequence>
<dbReference type="Pfam" id="PF00650">
    <property type="entry name" value="CRAL_TRIO"/>
    <property type="match status" value="1"/>
</dbReference>